<feature type="domain" description="SGNH hydrolase-type esterase" evidence="1">
    <location>
        <begin position="50"/>
        <end position="223"/>
    </location>
</feature>
<dbReference type="Pfam" id="PF13472">
    <property type="entry name" value="Lipase_GDSL_2"/>
    <property type="match status" value="1"/>
</dbReference>
<dbReference type="RefSeq" id="WP_054582039.1">
    <property type="nucleotide sequence ID" value="NZ_CP012808.1"/>
</dbReference>
<keyword evidence="3" id="KW-1185">Reference proteome</keyword>
<dbReference type="EMBL" id="CP012808">
    <property type="protein sequence ID" value="ALH96156.1"/>
    <property type="molecule type" value="Genomic_DNA"/>
</dbReference>
<dbReference type="OrthoDB" id="9804395at2"/>
<organism evidence="2 3">
    <name type="scientific">Acinetobacter equi</name>
    <dbReference type="NCBI Taxonomy" id="1324350"/>
    <lineage>
        <taxon>Bacteria</taxon>
        <taxon>Pseudomonadati</taxon>
        <taxon>Pseudomonadota</taxon>
        <taxon>Gammaproteobacteria</taxon>
        <taxon>Moraxellales</taxon>
        <taxon>Moraxellaceae</taxon>
        <taxon>Acinetobacter</taxon>
    </lineage>
</organism>
<proteinExistence type="predicted"/>
<reference evidence="2 3" key="1">
    <citation type="journal article" date="2015" name="Int. J. Syst. Evol. Microbiol.">
        <title>Acinetobacter equi sp. nov. isolated from horse faeces.</title>
        <authorList>
            <person name="Poppel M.T."/>
            <person name="Skiebe E."/>
            <person name="Laue M."/>
            <person name="Bergmann H."/>
            <person name="Ebersberger I."/>
            <person name="Garn T."/>
            <person name="Fruth A."/>
            <person name="Baumgardt S."/>
            <person name="Busse H.J."/>
            <person name="Wilharm G."/>
        </authorList>
    </citation>
    <scope>NUCLEOTIDE SEQUENCE [LARGE SCALE GENOMIC DNA]</scope>
    <source>
        <strain evidence="2 3">114</strain>
    </source>
</reference>
<dbReference type="GO" id="GO:0016788">
    <property type="term" value="F:hydrolase activity, acting on ester bonds"/>
    <property type="evidence" value="ECO:0007669"/>
    <property type="project" value="UniProtKB-ARBA"/>
</dbReference>
<dbReference type="InterPro" id="IPR036514">
    <property type="entry name" value="SGNH_hydro_sf"/>
</dbReference>
<dbReference type="CDD" id="cd01836">
    <property type="entry name" value="FeeA_FeeB_like"/>
    <property type="match status" value="1"/>
</dbReference>
<dbReference type="SUPFAM" id="SSF52266">
    <property type="entry name" value="SGNH hydrolase"/>
    <property type="match status" value="1"/>
</dbReference>
<dbReference type="Gene3D" id="3.40.50.1110">
    <property type="entry name" value="SGNH hydrolase"/>
    <property type="match status" value="1"/>
</dbReference>
<sequence>MFLKALTILLIPILLIQGRKVKKNTLRLPEPEGLREGITGRGKPLSILIVGDSAAAGVGVLQQNDALLGCLLKELSTEFKIEWKLHAKTGNTTSQVMYSLDDLNDNHYDVVVTSIGVNDVTKFMSADIWMNKQVKLYEKIKEKFSPNLMIATGVPPMQKFPALPNPLAWLFGLYAQQMNHQLEGFVLKQQNMEWIKYDLEKYRSLNLTMAEDGFHPSKEVYKIWAQEIAYKIHNGINKSPELNHHYGV</sequence>
<name>A0A0N9VS18_9GAMM</name>
<gene>
    <name evidence="2" type="ORF">AOY20_11780</name>
</gene>
<evidence type="ECO:0000259" key="1">
    <source>
        <dbReference type="Pfam" id="PF13472"/>
    </source>
</evidence>
<evidence type="ECO:0000313" key="3">
    <source>
        <dbReference type="Proteomes" id="UP000064939"/>
    </source>
</evidence>
<evidence type="ECO:0000313" key="2">
    <source>
        <dbReference type="EMBL" id="ALH96156.1"/>
    </source>
</evidence>
<protein>
    <submittedName>
        <fullName evidence="2">Lipase</fullName>
    </submittedName>
</protein>
<dbReference type="InterPro" id="IPR013830">
    <property type="entry name" value="SGNH_hydro"/>
</dbReference>
<dbReference type="KEGG" id="aei:AOY20_11780"/>
<dbReference type="AlphaFoldDB" id="A0A0N9VS18"/>
<dbReference type="Proteomes" id="UP000064939">
    <property type="component" value="Chromosome"/>
</dbReference>
<dbReference type="STRING" id="1324350.AOY20_11780"/>
<accession>A0A0N9VS18</accession>